<evidence type="ECO:0000313" key="4">
    <source>
        <dbReference type="Proteomes" id="UP001501207"/>
    </source>
</evidence>
<protein>
    <recommendedName>
        <fullName evidence="2">PH domain-containing protein</fullName>
    </recommendedName>
</protein>
<evidence type="ECO:0000256" key="1">
    <source>
        <dbReference type="SAM" id="Phobius"/>
    </source>
</evidence>
<feature type="transmembrane region" description="Helical" evidence="1">
    <location>
        <begin position="15"/>
        <end position="35"/>
    </location>
</feature>
<dbReference type="EMBL" id="BAABFN010000006">
    <property type="protein sequence ID" value="GAA4314370.1"/>
    <property type="molecule type" value="Genomic_DNA"/>
</dbReference>
<keyword evidence="1" id="KW-0472">Membrane</keyword>
<keyword evidence="1" id="KW-0812">Transmembrane</keyword>
<dbReference type="Pfam" id="PF26566">
    <property type="entry name" value="PH_40"/>
    <property type="match status" value="1"/>
</dbReference>
<dbReference type="InterPro" id="IPR058916">
    <property type="entry name" value="PH_40"/>
</dbReference>
<name>A0ABP8G0B5_9BACT</name>
<evidence type="ECO:0000259" key="2">
    <source>
        <dbReference type="Pfam" id="PF26566"/>
    </source>
</evidence>
<sequence>MTMKFQITKRAKWRIFFRQVCISCTICGVAIAVLVAMIPELWWICVIAMLIWMFLFDIGPGIYLYNEYIKHNKYDLLCVDIENETIRYQNIKEEAISVNLSEIKKISIYIPPNNFRNTITLISMEEFSFARFELKDGKTFLITCLMIPKLKDFIIKNFPETFIDFHKGWIFPSIRLVNRFYNK</sequence>
<proteinExistence type="predicted"/>
<feature type="domain" description="PH" evidence="2">
    <location>
        <begin position="12"/>
        <end position="149"/>
    </location>
</feature>
<feature type="transmembrane region" description="Helical" evidence="1">
    <location>
        <begin position="41"/>
        <end position="65"/>
    </location>
</feature>
<reference evidence="4" key="1">
    <citation type="journal article" date="2019" name="Int. J. Syst. Evol. Microbiol.">
        <title>The Global Catalogue of Microorganisms (GCM) 10K type strain sequencing project: providing services to taxonomists for standard genome sequencing and annotation.</title>
        <authorList>
            <consortium name="The Broad Institute Genomics Platform"/>
            <consortium name="The Broad Institute Genome Sequencing Center for Infectious Disease"/>
            <person name="Wu L."/>
            <person name="Ma J."/>
        </authorList>
    </citation>
    <scope>NUCLEOTIDE SEQUENCE [LARGE SCALE GENOMIC DNA]</scope>
    <source>
        <strain evidence="4">JCM 17664</strain>
    </source>
</reference>
<organism evidence="3 4">
    <name type="scientific">Compostibacter hankyongensis</name>
    <dbReference type="NCBI Taxonomy" id="1007089"/>
    <lineage>
        <taxon>Bacteria</taxon>
        <taxon>Pseudomonadati</taxon>
        <taxon>Bacteroidota</taxon>
        <taxon>Chitinophagia</taxon>
        <taxon>Chitinophagales</taxon>
        <taxon>Chitinophagaceae</taxon>
        <taxon>Compostibacter</taxon>
    </lineage>
</organism>
<gene>
    <name evidence="3" type="ORF">GCM10023143_25190</name>
</gene>
<dbReference type="Proteomes" id="UP001501207">
    <property type="component" value="Unassembled WGS sequence"/>
</dbReference>
<accession>A0ABP8G0B5</accession>
<evidence type="ECO:0000313" key="3">
    <source>
        <dbReference type="EMBL" id="GAA4314370.1"/>
    </source>
</evidence>
<comment type="caution">
    <text evidence="3">The sequence shown here is derived from an EMBL/GenBank/DDBJ whole genome shotgun (WGS) entry which is preliminary data.</text>
</comment>
<keyword evidence="4" id="KW-1185">Reference proteome</keyword>
<keyword evidence="1" id="KW-1133">Transmembrane helix</keyword>